<gene>
    <name evidence="2" type="ORF">BRYFOR_08050</name>
</gene>
<dbReference type="AlphaFoldDB" id="C6LHD9"/>
<dbReference type="GO" id="GO:0061504">
    <property type="term" value="P:cyclic threonylcarbamoyladenosine biosynthetic process"/>
    <property type="evidence" value="ECO:0007669"/>
    <property type="project" value="TreeGrafter"/>
</dbReference>
<dbReference type="InterPro" id="IPR000594">
    <property type="entry name" value="ThiF_NAD_FAD-bd"/>
</dbReference>
<evidence type="ECO:0000313" key="3">
    <source>
        <dbReference type="Proteomes" id="UP000005561"/>
    </source>
</evidence>
<keyword evidence="3" id="KW-1185">Reference proteome</keyword>
<dbReference type="Gene3D" id="3.40.50.720">
    <property type="entry name" value="NAD(P)-binding Rossmann-like Domain"/>
    <property type="match status" value="1"/>
</dbReference>
<proteinExistence type="predicted"/>
<dbReference type="PANTHER" id="PTHR43267:SF1">
    <property type="entry name" value="TRNA THREONYLCARBAMOYLADENOSINE DEHYDRATASE"/>
    <property type="match status" value="1"/>
</dbReference>
<reference evidence="2" key="1">
    <citation type="submission" date="2009-07" db="EMBL/GenBank/DDBJ databases">
        <authorList>
            <person name="Weinstock G."/>
            <person name="Sodergren E."/>
            <person name="Clifton S."/>
            <person name="Fulton L."/>
            <person name="Fulton B."/>
            <person name="Courtney L."/>
            <person name="Fronick C."/>
            <person name="Harrison M."/>
            <person name="Strong C."/>
            <person name="Farmer C."/>
            <person name="Delahaunty K."/>
            <person name="Markovic C."/>
            <person name="Hall O."/>
            <person name="Minx P."/>
            <person name="Tomlinson C."/>
            <person name="Mitreva M."/>
            <person name="Nelson J."/>
            <person name="Hou S."/>
            <person name="Wollam A."/>
            <person name="Pepin K.H."/>
            <person name="Johnson M."/>
            <person name="Bhonagiri V."/>
            <person name="Nash W.E."/>
            <person name="Warren W."/>
            <person name="Chinwalla A."/>
            <person name="Mardis E.R."/>
            <person name="Wilson R.K."/>
        </authorList>
    </citation>
    <scope>NUCLEOTIDE SEQUENCE [LARGE SCALE GENOMIC DNA]</scope>
    <source>
        <strain evidence="2">DSM 14469</strain>
    </source>
</reference>
<accession>C6LHD9</accession>
<dbReference type="GO" id="GO:0008641">
    <property type="term" value="F:ubiquitin-like modifier activating enzyme activity"/>
    <property type="evidence" value="ECO:0007669"/>
    <property type="project" value="InterPro"/>
</dbReference>
<dbReference type="Pfam" id="PF00899">
    <property type="entry name" value="ThiF"/>
    <property type="match status" value="1"/>
</dbReference>
<dbReference type="CDD" id="cd00755">
    <property type="entry name" value="YgdL_like"/>
    <property type="match status" value="1"/>
</dbReference>
<protein>
    <submittedName>
        <fullName evidence="2">ThiF family protein</fullName>
    </submittedName>
</protein>
<name>C6LHD9_9FIRM</name>
<dbReference type="OrthoDB" id="9804150at2"/>
<dbReference type="EMBL" id="ACCL02000014">
    <property type="protein sequence ID" value="EET59926.1"/>
    <property type="molecule type" value="Genomic_DNA"/>
</dbReference>
<dbReference type="Proteomes" id="UP000005561">
    <property type="component" value="Unassembled WGS sequence"/>
</dbReference>
<dbReference type="SUPFAM" id="SSF69572">
    <property type="entry name" value="Activating enzymes of the ubiquitin-like proteins"/>
    <property type="match status" value="1"/>
</dbReference>
<organism evidence="2 3">
    <name type="scientific">Marvinbryantia formatexigens DSM 14469</name>
    <dbReference type="NCBI Taxonomy" id="478749"/>
    <lineage>
        <taxon>Bacteria</taxon>
        <taxon>Bacillati</taxon>
        <taxon>Bacillota</taxon>
        <taxon>Clostridia</taxon>
        <taxon>Lachnospirales</taxon>
        <taxon>Lachnospiraceae</taxon>
        <taxon>Marvinbryantia</taxon>
    </lineage>
</organism>
<dbReference type="GO" id="GO:0061503">
    <property type="term" value="F:tRNA threonylcarbamoyladenosine dehydratase"/>
    <property type="evidence" value="ECO:0007669"/>
    <property type="project" value="TreeGrafter"/>
</dbReference>
<dbReference type="eggNOG" id="COG1179">
    <property type="taxonomic scope" value="Bacteria"/>
</dbReference>
<dbReference type="InterPro" id="IPR035985">
    <property type="entry name" value="Ubiquitin-activating_enz"/>
</dbReference>
<dbReference type="RefSeq" id="WP_006862835.1">
    <property type="nucleotide sequence ID" value="NZ_ACCL02000014.1"/>
</dbReference>
<evidence type="ECO:0000259" key="1">
    <source>
        <dbReference type="Pfam" id="PF00899"/>
    </source>
</evidence>
<comment type="caution">
    <text evidence="2">The sequence shown here is derived from an EMBL/GenBank/DDBJ whole genome shotgun (WGS) entry which is preliminary data.</text>
</comment>
<dbReference type="InterPro" id="IPR045886">
    <property type="entry name" value="ThiF/MoeB/HesA"/>
</dbReference>
<sequence length="275" mass="29466">MTEENQFSRTELLIGKDNLDRLSRARVAVFGVGGVGGYVVEALARSGVGTLDLIDSDKVASSNLNRQIIATYNTIGQYKVDAARERVLSINPQAVVNAYRTFYLPETAAQFDFASYDYVVDAIDTVTGKLMLAEQAQKSGTPIISSMGAGNKMDASAFEVADIYETSVCPLAKVMRRELKKRGIRKLKVVYSKETPLTPRTEDRICGQAAEKACGQDGEQTEQVCTAGNAANGSAGNVQEAAVGRRRQTPGSMAFVPAVAGLIIAGEVVRDLIGM</sequence>
<dbReference type="PANTHER" id="PTHR43267">
    <property type="entry name" value="TRNA THREONYLCARBAMOYLADENOSINE DEHYDRATASE"/>
    <property type="match status" value="1"/>
</dbReference>
<evidence type="ECO:0000313" key="2">
    <source>
        <dbReference type="EMBL" id="EET59926.1"/>
    </source>
</evidence>
<dbReference type="STRING" id="168384.SAMN05660368_00725"/>
<feature type="domain" description="THIF-type NAD/FAD binding fold" evidence="1">
    <location>
        <begin position="12"/>
        <end position="273"/>
    </location>
</feature>